<accession>A0A0F2TAU7</accession>
<name>A0A0F2TAU7_STRR3</name>
<proteinExistence type="predicted"/>
<dbReference type="Proteomes" id="UP000033699">
    <property type="component" value="Unassembled WGS sequence"/>
</dbReference>
<evidence type="ECO:0000256" key="1">
    <source>
        <dbReference type="SAM" id="Phobius"/>
    </source>
</evidence>
<keyword evidence="1" id="KW-0812">Transmembrane</keyword>
<keyword evidence="1" id="KW-0472">Membrane</keyword>
<feature type="transmembrane region" description="Helical" evidence="1">
    <location>
        <begin position="12"/>
        <end position="45"/>
    </location>
</feature>
<keyword evidence="1" id="KW-1133">Transmembrane helix</keyword>
<dbReference type="EMBL" id="JZKH01000045">
    <property type="protein sequence ID" value="KJS60334.1"/>
    <property type="molecule type" value="Genomic_DNA"/>
</dbReference>
<feature type="transmembrane region" description="Helical" evidence="1">
    <location>
        <begin position="51"/>
        <end position="71"/>
    </location>
</feature>
<feature type="transmembrane region" description="Helical" evidence="1">
    <location>
        <begin position="83"/>
        <end position="103"/>
    </location>
</feature>
<organism evidence="2 3">
    <name type="scientific">Streptomyces rubellomurinus (strain ATCC 31215)</name>
    <dbReference type="NCBI Taxonomy" id="359131"/>
    <lineage>
        <taxon>Bacteria</taxon>
        <taxon>Bacillati</taxon>
        <taxon>Actinomycetota</taxon>
        <taxon>Actinomycetes</taxon>
        <taxon>Kitasatosporales</taxon>
        <taxon>Streptomycetaceae</taxon>
        <taxon>Streptomyces</taxon>
    </lineage>
</organism>
<evidence type="ECO:0000313" key="2">
    <source>
        <dbReference type="EMBL" id="KJS60334.1"/>
    </source>
</evidence>
<sequence>MARTLSGKRNPLGLALGVGQLLLAAPMLATLATGGLVIAVMGMAAGSSAVVAVPAALLMLLGPLLGLGLALLVTRVHDVPRHVVFPVISFGLLLGTAIEYVGIFQQ</sequence>
<dbReference type="PATRIC" id="fig|359131.3.peg.5175"/>
<gene>
    <name evidence="2" type="ORF">VM95_21565</name>
</gene>
<dbReference type="AlphaFoldDB" id="A0A0F2TAU7"/>
<keyword evidence="3" id="KW-1185">Reference proteome</keyword>
<reference evidence="2 3" key="1">
    <citation type="submission" date="2015-02" db="EMBL/GenBank/DDBJ databases">
        <authorList>
            <person name="Ju K.-S."/>
            <person name="Doroghazi J.R."/>
            <person name="Metcalf W."/>
        </authorList>
    </citation>
    <scope>NUCLEOTIDE SEQUENCE [LARGE SCALE GENOMIC DNA]</scope>
    <source>
        <strain evidence="2 3">ATCC 31215</strain>
    </source>
</reference>
<dbReference type="RefSeq" id="WP_045699388.1">
    <property type="nucleotide sequence ID" value="NZ_JZKH01000045.1"/>
</dbReference>
<protein>
    <submittedName>
        <fullName evidence="2">Uncharacterized protein</fullName>
    </submittedName>
</protein>
<comment type="caution">
    <text evidence="2">The sequence shown here is derived from an EMBL/GenBank/DDBJ whole genome shotgun (WGS) entry which is preliminary data.</text>
</comment>
<evidence type="ECO:0000313" key="3">
    <source>
        <dbReference type="Proteomes" id="UP000033699"/>
    </source>
</evidence>